<gene>
    <name evidence="4" type="ORF">CRI93_11390</name>
</gene>
<comment type="similarity">
    <text evidence="1">Belongs to the FAH family.</text>
</comment>
<evidence type="ECO:0000259" key="3">
    <source>
        <dbReference type="Pfam" id="PF01557"/>
    </source>
</evidence>
<evidence type="ECO:0000256" key="1">
    <source>
        <dbReference type="ARBA" id="ARBA00010211"/>
    </source>
</evidence>
<proteinExistence type="inferred from homology"/>
<dbReference type="PANTHER" id="PTHR11820:SF7">
    <property type="entry name" value="ACYLPYRUVASE FAHD1, MITOCHONDRIAL"/>
    <property type="match status" value="1"/>
</dbReference>
<name>A0A2H3NK23_9BACT</name>
<dbReference type="GO" id="GO:0019752">
    <property type="term" value="P:carboxylic acid metabolic process"/>
    <property type="evidence" value="ECO:0007669"/>
    <property type="project" value="UniProtKB-ARBA"/>
</dbReference>
<dbReference type="PANTHER" id="PTHR11820">
    <property type="entry name" value="ACYLPYRUVASE"/>
    <property type="match status" value="1"/>
</dbReference>
<dbReference type="Pfam" id="PF01557">
    <property type="entry name" value="FAA_hydrolase"/>
    <property type="match status" value="1"/>
</dbReference>
<protein>
    <submittedName>
        <fullName evidence="4">Isomerase/hydrolase</fullName>
    </submittedName>
</protein>
<evidence type="ECO:0000313" key="4">
    <source>
        <dbReference type="EMBL" id="PEN06074.1"/>
    </source>
</evidence>
<dbReference type="NCBIfam" id="NF007967">
    <property type="entry name" value="PRK10691.1"/>
    <property type="match status" value="1"/>
</dbReference>
<dbReference type="GO" id="GO:0046872">
    <property type="term" value="F:metal ion binding"/>
    <property type="evidence" value="ECO:0007669"/>
    <property type="project" value="UniProtKB-KW"/>
</dbReference>
<reference evidence="4 5" key="1">
    <citation type="submission" date="2017-10" db="EMBL/GenBank/DDBJ databases">
        <title>Draft genome of Longimonas halophila.</title>
        <authorList>
            <person name="Goh K.M."/>
            <person name="Shamsir M.S."/>
            <person name="Lim S.W."/>
        </authorList>
    </citation>
    <scope>NUCLEOTIDE SEQUENCE [LARGE SCALE GENOMIC DNA]</scope>
    <source>
        <strain evidence="4 5">KCTC 42399</strain>
    </source>
</reference>
<comment type="caution">
    <text evidence="4">The sequence shown here is derived from an EMBL/GenBank/DDBJ whole genome shotgun (WGS) entry which is preliminary data.</text>
</comment>
<keyword evidence="5" id="KW-1185">Reference proteome</keyword>
<dbReference type="InterPro" id="IPR011234">
    <property type="entry name" value="Fumarylacetoacetase-like_C"/>
</dbReference>
<keyword evidence="4" id="KW-0378">Hydrolase</keyword>
<accession>A0A2H3NK23</accession>
<dbReference type="OrthoDB" id="9805307at2"/>
<dbReference type="Gene3D" id="3.90.850.10">
    <property type="entry name" value="Fumarylacetoacetase-like, C-terminal domain"/>
    <property type="match status" value="1"/>
</dbReference>
<keyword evidence="4" id="KW-0413">Isomerase</keyword>
<dbReference type="FunFam" id="3.90.850.10:FF:000002">
    <property type="entry name" value="2-hydroxyhepta-2,4-diene-1,7-dioate isomerase"/>
    <property type="match status" value="1"/>
</dbReference>
<sequence length="220" mass="23344">MKLSLPNGRQLTPGKLLCIGRNYAKHAAEMKSDVPDQPMVFLKPSTALIGTGDAVRIPQASSEVHHEVELVVVIGTGGKHIAAEDALDHVAGYAIGLDMTARDIQAGAKERRHPWSVAKGFDTFAPLGPIVPASEVADPQQLTLGVSVNGEQRQHGSTEHMIFSVAELIAYCSSVFTLEPGDLIYTGTPEGVDPVEAGDVLEATFSAGPGLSVRVEKEER</sequence>
<dbReference type="GO" id="GO:0018773">
    <property type="term" value="F:acetylpyruvate hydrolase activity"/>
    <property type="evidence" value="ECO:0007669"/>
    <property type="project" value="TreeGrafter"/>
</dbReference>
<organism evidence="4 5">
    <name type="scientific">Longimonas halophila</name>
    <dbReference type="NCBI Taxonomy" id="1469170"/>
    <lineage>
        <taxon>Bacteria</taxon>
        <taxon>Pseudomonadati</taxon>
        <taxon>Rhodothermota</taxon>
        <taxon>Rhodothermia</taxon>
        <taxon>Rhodothermales</taxon>
        <taxon>Salisaetaceae</taxon>
        <taxon>Longimonas</taxon>
    </lineage>
</organism>
<feature type="domain" description="Fumarylacetoacetase-like C-terminal" evidence="3">
    <location>
        <begin position="16"/>
        <end position="206"/>
    </location>
</feature>
<dbReference type="Proteomes" id="UP000221024">
    <property type="component" value="Unassembled WGS sequence"/>
</dbReference>
<evidence type="ECO:0000313" key="5">
    <source>
        <dbReference type="Proteomes" id="UP000221024"/>
    </source>
</evidence>
<dbReference type="GO" id="GO:0016853">
    <property type="term" value="F:isomerase activity"/>
    <property type="evidence" value="ECO:0007669"/>
    <property type="project" value="UniProtKB-KW"/>
</dbReference>
<dbReference type="AlphaFoldDB" id="A0A2H3NK23"/>
<dbReference type="InterPro" id="IPR036663">
    <property type="entry name" value="Fumarylacetoacetase_C_sf"/>
</dbReference>
<dbReference type="RefSeq" id="WP_098062763.1">
    <property type="nucleotide sequence ID" value="NZ_PDEP01000010.1"/>
</dbReference>
<dbReference type="EMBL" id="PDEP01000010">
    <property type="protein sequence ID" value="PEN06074.1"/>
    <property type="molecule type" value="Genomic_DNA"/>
</dbReference>
<keyword evidence="2" id="KW-0479">Metal-binding</keyword>
<evidence type="ECO:0000256" key="2">
    <source>
        <dbReference type="ARBA" id="ARBA00022723"/>
    </source>
</evidence>
<dbReference type="SUPFAM" id="SSF56529">
    <property type="entry name" value="FAH"/>
    <property type="match status" value="1"/>
</dbReference>